<dbReference type="AlphaFoldDB" id="A0A3B7LT25"/>
<dbReference type="PROSITE" id="PS52016">
    <property type="entry name" value="TONB_DEPENDENT_REC_3"/>
    <property type="match status" value="1"/>
</dbReference>
<evidence type="ECO:0000256" key="4">
    <source>
        <dbReference type="ARBA" id="ARBA00022452"/>
    </source>
</evidence>
<dbReference type="GO" id="GO:0015344">
    <property type="term" value="F:siderophore uptake transmembrane transporter activity"/>
    <property type="evidence" value="ECO:0007669"/>
    <property type="project" value="TreeGrafter"/>
</dbReference>
<evidence type="ECO:0000256" key="1">
    <source>
        <dbReference type="ARBA" id="ARBA00004571"/>
    </source>
</evidence>
<sequence>MKVFSKKILVSSVGLIMMGGCFSQMIWADEGHVLPVIKTKAEADPQGFADGKLAEKTKLGILGERKVVDTPYTVTEYTKELIEQQQAATVGQILKNDASIRITSNQGHLNENFKIRGFDVNHEDMNYNGFYGMAPYGRVPTEFLETVTVLKGPNALVAGVPPTGSVGAVVIANSKRADKDRTQVSAMYEDGGYYKSGFDFSRRFGESKEFGVRVNGVYGDGEHIIEGMEDRHASGALAADYTTDKLKINFDSYAIREDRKGGSPAMIAMGPDVKNKYGSVDHILAAPKGGLNYFPHLSGNTDSKFAGLSGEYAFTPDLKAYAGVGYAEKEYAGHLFGTRMIVGKEDGTATSQYYRVGANEKNTAANAGIESKFNTGAIKHTVGLRTDYLKRKVNQHEGRGAAQVDFETNIYNPSSQGNMPLTKPNIVPLADNEYTSYSLTDQLSVLDDKLQLILGLRYQDIDTRNLVNKTNYNEDKVSPSLGIVVKPFGEDLSLYASYVEGLTEGSTVNNVNDVNDKVTFAPFKTKQYEFGTKYQKGSWLNTLALYQIEKPGVMTVSIPKDANGKTQQTTDGVETRSRGVEWAFSGKVLEDLSLMGGVAYTDAEYTKGKAKISGKDEDVSGKKIYGVPEWTATLGLDYAVPFVDGLSVNTRASYVGEQYTNNRNNLELPDFTIWDLGARYKTKVGGVNTTFLANVDNVTNKKYWEGIFNPDYVVVGGARTYKVGVTFDF</sequence>
<keyword evidence="9 10" id="KW-0998">Cell outer membrane</keyword>
<dbReference type="PANTHER" id="PTHR32552:SF82">
    <property type="entry name" value="FCUA PROTEIN"/>
    <property type="match status" value="1"/>
</dbReference>
<dbReference type="SUPFAM" id="SSF56935">
    <property type="entry name" value="Porins"/>
    <property type="match status" value="1"/>
</dbReference>
<dbReference type="PROSITE" id="PS51257">
    <property type="entry name" value="PROKAR_LIPOPROTEIN"/>
    <property type="match status" value="1"/>
</dbReference>
<evidence type="ECO:0000256" key="7">
    <source>
        <dbReference type="ARBA" id="ARBA00023136"/>
    </source>
</evidence>
<comment type="similarity">
    <text evidence="2 10 11">Belongs to the TonB-dependent receptor family.</text>
</comment>
<dbReference type="Gene3D" id="2.170.130.10">
    <property type="entry name" value="TonB-dependent receptor, plug domain"/>
    <property type="match status" value="1"/>
</dbReference>
<dbReference type="RefSeq" id="WP_087513417.1">
    <property type="nucleotide sequence ID" value="NZ_CP032134.1"/>
</dbReference>
<evidence type="ECO:0000256" key="5">
    <source>
        <dbReference type="ARBA" id="ARBA00022692"/>
    </source>
</evidence>
<dbReference type="InterPro" id="IPR010105">
    <property type="entry name" value="TonB_sidphr_rcpt"/>
</dbReference>
<dbReference type="InterPro" id="IPR037066">
    <property type="entry name" value="Plug_dom_sf"/>
</dbReference>
<dbReference type="PANTHER" id="PTHR32552">
    <property type="entry name" value="FERRICHROME IRON RECEPTOR-RELATED"/>
    <property type="match status" value="1"/>
</dbReference>
<evidence type="ECO:0000259" key="13">
    <source>
        <dbReference type="Pfam" id="PF07715"/>
    </source>
</evidence>
<dbReference type="InterPro" id="IPR036942">
    <property type="entry name" value="Beta-barrel_TonB_sf"/>
</dbReference>
<accession>A0A3B7LT25</accession>
<evidence type="ECO:0000256" key="2">
    <source>
        <dbReference type="ARBA" id="ARBA00009810"/>
    </source>
</evidence>
<comment type="subcellular location">
    <subcellularLocation>
        <location evidence="1 10">Cell outer membrane</location>
        <topology evidence="1 10">Multi-pass membrane protein</topology>
    </subcellularLocation>
</comment>
<reference evidence="15" key="1">
    <citation type="submission" date="2018-09" db="EMBL/GenBank/DDBJ databases">
        <title>The complete genome of Acinetobacter sp. strain WCHAc010005.</title>
        <authorList>
            <person name="Hu Y."/>
            <person name="Long H."/>
            <person name="Feng Y."/>
            <person name="Zong Z."/>
        </authorList>
    </citation>
    <scope>NUCLEOTIDE SEQUENCE [LARGE SCALE GENOMIC DNA]</scope>
    <source>
        <strain evidence="15">WCHAc010005</strain>
    </source>
</reference>
<protein>
    <submittedName>
        <fullName evidence="14">TonB-dependent siderophore receptor</fullName>
    </submittedName>
</protein>
<dbReference type="GO" id="GO:0038023">
    <property type="term" value="F:signaling receptor activity"/>
    <property type="evidence" value="ECO:0007669"/>
    <property type="project" value="InterPro"/>
</dbReference>
<dbReference type="EMBL" id="CP032134">
    <property type="protein sequence ID" value="AXY55970.1"/>
    <property type="molecule type" value="Genomic_DNA"/>
</dbReference>
<dbReference type="NCBIfam" id="TIGR01783">
    <property type="entry name" value="TonB-siderophor"/>
    <property type="match status" value="1"/>
</dbReference>
<evidence type="ECO:0000256" key="9">
    <source>
        <dbReference type="ARBA" id="ARBA00023237"/>
    </source>
</evidence>
<feature type="domain" description="TonB-dependent receptor plug" evidence="13">
    <location>
        <begin position="67"/>
        <end position="160"/>
    </location>
</feature>
<dbReference type="GO" id="GO:0009279">
    <property type="term" value="C:cell outer membrane"/>
    <property type="evidence" value="ECO:0007669"/>
    <property type="project" value="UniProtKB-SubCell"/>
</dbReference>
<proteinExistence type="inferred from homology"/>
<evidence type="ECO:0000313" key="14">
    <source>
        <dbReference type="EMBL" id="AXY55970.1"/>
    </source>
</evidence>
<dbReference type="InterPro" id="IPR012910">
    <property type="entry name" value="Plug_dom"/>
</dbReference>
<feature type="domain" description="TonB-dependent receptor-like beta-barrel" evidence="12">
    <location>
        <begin position="290"/>
        <end position="698"/>
    </location>
</feature>
<evidence type="ECO:0000313" key="15">
    <source>
        <dbReference type="Proteomes" id="UP000263753"/>
    </source>
</evidence>
<organism evidence="14 15">
    <name type="scientific">Acinetobacter chinensis</name>
    <dbReference type="NCBI Taxonomy" id="2004650"/>
    <lineage>
        <taxon>Bacteria</taxon>
        <taxon>Pseudomonadati</taxon>
        <taxon>Pseudomonadota</taxon>
        <taxon>Gammaproteobacteria</taxon>
        <taxon>Moraxellales</taxon>
        <taxon>Moraxellaceae</taxon>
        <taxon>Acinetobacter</taxon>
    </lineage>
</organism>
<keyword evidence="3 10" id="KW-0813">Transport</keyword>
<dbReference type="GO" id="GO:0015891">
    <property type="term" value="P:siderophore transport"/>
    <property type="evidence" value="ECO:0007669"/>
    <property type="project" value="InterPro"/>
</dbReference>
<gene>
    <name evidence="14" type="ORF">CDG60_04880</name>
</gene>
<keyword evidence="8 14" id="KW-0675">Receptor</keyword>
<dbReference type="Pfam" id="PF07715">
    <property type="entry name" value="Plug"/>
    <property type="match status" value="1"/>
</dbReference>
<evidence type="ECO:0000256" key="11">
    <source>
        <dbReference type="RuleBase" id="RU003357"/>
    </source>
</evidence>
<dbReference type="KEGG" id="achi:CDG60_04880"/>
<keyword evidence="4 10" id="KW-1134">Transmembrane beta strand</keyword>
<evidence type="ECO:0000256" key="10">
    <source>
        <dbReference type="PROSITE-ProRule" id="PRU01360"/>
    </source>
</evidence>
<dbReference type="CDD" id="cd01347">
    <property type="entry name" value="ligand_gated_channel"/>
    <property type="match status" value="1"/>
</dbReference>
<dbReference type="InterPro" id="IPR039426">
    <property type="entry name" value="TonB-dep_rcpt-like"/>
</dbReference>
<name>A0A3B7LT25_9GAMM</name>
<dbReference type="Pfam" id="PF00593">
    <property type="entry name" value="TonB_dep_Rec_b-barrel"/>
    <property type="match status" value="1"/>
</dbReference>
<keyword evidence="7 10" id="KW-0472">Membrane</keyword>
<dbReference type="InterPro" id="IPR000531">
    <property type="entry name" value="Beta-barrel_TonB"/>
</dbReference>
<evidence type="ECO:0000256" key="3">
    <source>
        <dbReference type="ARBA" id="ARBA00022448"/>
    </source>
</evidence>
<evidence type="ECO:0000256" key="8">
    <source>
        <dbReference type="ARBA" id="ARBA00023170"/>
    </source>
</evidence>
<dbReference type="Gene3D" id="2.40.170.20">
    <property type="entry name" value="TonB-dependent receptor, beta-barrel domain"/>
    <property type="match status" value="1"/>
</dbReference>
<evidence type="ECO:0000259" key="12">
    <source>
        <dbReference type="Pfam" id="PF00593"/>
    </source>
</evidence>
<keyword evidence="5 10" id="KW-0812">Transmembrane</keyword>
<evidence type="ECO:0000256" key="6">
    <source>
        <dbReference type="ARBA" id="ARBA00023077"/>
    </source>
</evidence>
<keyword evidence="6 11" id="KW-0798">TonB box</keyword>
<dbReference type="Proteomes" id="UP000263753">
    <property type="component" value="Chromosome"/>
</dbReference>